<keyword evidence="7" id="KW-0031">Aminopeptidase</keyword>
<dbReference type="InterPro" id="IPR044898">
    <property type="entry name" value="CDI_dom_sf"/>
</dbReference>
<evidence type="ECO:0000256" key="2">
    <source>
        <dbReference type="ARBA" id="ARBA00010274"/>
    </source>
</evidence>
<feature type="region of interest" description="Disordered" evidence="5">
    <location>
        <begin position="37"/>
        <end position="77"/>
    </location>
</feature>
<sequence>MEVADVAIRIPDTVPVPVSCSSSNIGSCEKRNIELPDLEDESIEDETSTHFSSRERRETMTSAEAEDMDSRWTPSERRSTVVKMPTEYVLEEFFSVAEEKLQNHFAEKYNYDIFKDEPLEGRYEWIRLKP</sequence>
<feature type="domain" description="Cyclin-dependent kinase inhibitor" evidence="6">
    <location>
        <begin position="85"/>
        <end position="127"/>
    </location>
</feature>
<comment type="caution">
    <text evidence="7">The sequence shown here is derived from an EMBL/GenBank/DDBJ whole genome shotgun (WGS) entry which is preliminary data.</text>
</comment>
<keyword evidence="3" id="KW-0649">Protein kinase inhibitor</keyword>
<dbReference type="OrthoDB" id="6373236at2759"/>
<keyword evidence="7" id="KW-0645">Protease</keyword>
<feature type="compositionally biased region" description="Basic and acidic residues" evidence="5">
    <location>
        <begin position="68"/>
        <end position="77"/>
    </location>
</feature>
<dbReference type="Pfam" id="PF02234">
    <property type="entry name" value="CDI"/>
    <property type="match status" value="1"/>
</dbReference>
<dbReference type="GO" id="GO:0005654">
    <property type="term" value="C:nucleoplasm"/>
    <property type="evidence" value="ECO:0007669"/>
    <property type="project" value="UniProtKB-SubCell"/>
</dbReference>
<dbReference type="EMBL" id="VEPZ02001421">
    <property type="protein sequence ID" value="KAE8673991.1"/>
    <property type="molecule type" value="Genomic_DNA"/>
</dbReference>
<protein>
    <submittedName>
        <fullName evidence="7">Methionine aminopeptidase 1D</fullName>
    </submittedName>
</protein>
<dbReference type="GO" id="GO:0004177">
    <property type="term" value="F:aminopeptidase activity"/>
    <property type="evidence" value="ECO:0007669"/>
    <property type="project" value="UniProtKB-KW"/>
</dbReference>
<dbReference type="PIRSF" id="PIRSF017811">
    <property type="entry name" value="CDK_inhib_pln"/>
    <property type="match status" value="1"/>
</dbReference>
<feature type="compositionally biased region" description="Acidic residues" evidence="5">
    <location>
        <begin position="37"/>
        <end position="46"/>
    </location>
</feature>
<dbReference type="PANTHER" id="PTHR46776">
    <property type="entry name" value="CYCLIN-DEPENDENT KINASE INHIBITOR 4-RELATED"/>
    <property type="match status" value="1"/>
</dbReference>
<keyword evidence="8" id="KW-1185">Reference proteome</keyword>
<comment type="subcellular location">
    <subcellularLocation>
        <location evidence="1">Nucleus</location>
        <location evidence="1">Nucleoplasm</location>
    </subcellularLocation>
</comment>
<evidence type="ECO:0000256" key="5">
    <source>
        <dbReference type="SAM" id="MobiDB-lite"/>
    </source>
</evidence>
<dbReference type="GO" id="GO:0004861">
    <property type="term" value="F:cyclin-dependent protein serine/threonine kinase inhibitor activity"/>
    <property type="evidence" value="ECO:0007669"/>
    <property type="project" value="InterPro"/>
</dbReference>
<proteinExistence type="inferred from homology"/>
<evidence type="ECO:0000313" key="8">
    <source>
        <dbReference type="Proteomes" id="UP000436088"/>
    </source>
</evidence>
<evidence type="ECO:0000259" key="6">
    <source>
        <dbReference type="Pfam" id="PF02234"/>
    </source>
</evidence>
<dbReference type="InterPro" id="IPR003175">
    <property type="entry name" value="CDI_dom"/>
</dbReference>
<reference evidence="7" key="1">
    <citation type="submission" date="2019-09" db="EMBL/GenBank/DDBJ databases">
        <title>Draft genome information of white flower Hibiscus syriacus.</title>
        <authorList>
            <person name="Kim Y.-M."/>
        </authorList>
    </citation>
    <scope>NUCLEOTIDE SEQUENCE [LARGE SCALE GENOMIC DNA]</scope>
    <source>
        <strain evidence="7">YM2019G1</strain>
    </source>
</reference>
<evidence type="ECO:0000256" key="1">
    <source>
        <dbReference type="ARBA" id="ARBA00004642"/>
    </source>
</evidence>
<organism evidence="7 8">
    <name type="scientific">Hibiscus syriacus</name>
    <name type="common">Rose of Sharon</name>
    <dbReference type="NCBI Taxonomy" id="106335"/>
    <lineage>
        <taxon>Eukaryota</taxon>
        <taxon>Viridiplantae</taxon>
        <taxon>Streptophyta</taxon>
        <taxon>Embryophyta</taxon>
        <taxon>Tracheophyta</taxon>
        <taxon>Spermatophyta</taxon>
        <taxon>Magnoliopsida</taxon>
        <taxon>eudicotyledons</taxon>
        <taxon>Gunneridae</taxon>
        <taxon>Pentapetalae</taxon>
        <taxon>rosids</taxon>
        <taxon>malvids</taxon>
        <taxon>Malvales</taxon>
        <taxon>Malvaceae</taxon>
        <taxon>Malvoideae</taxon>
        <taxon>Hibiscus</taxon>
    </lineage>
</organism>
<accession>A0A6A2XDX0</accession>
<evidence type="ECO:0000256" key="3">
    <source>
        <dbReference type="ARBA" id="ARBA00023013"/>
    </source>
</evidence>
<keyword evidence="7" id="KW-0378">Hydrolase</keyword>
<dbReference type="Proteomes" id="UP000436088">
    <property type="component" value="Unassembled WGS sequence"/>
</dbReference>
<dbReference type="Gene3D" id="4.10.365.10">
    <property type="entry name" value="p27"/>
    <property type="match status" value="1"/>
</dbReference>
<dbReference type="GO" id="GO:0051726">
    <property type="term" value="P:regulation of cell cycle"/>
    <property type="evidence" value="ECO:0007669"/>
    <property type="project" value="InterPro"/>
</dbReference>
<dbReference type="InterPro" id="IPR044275">
    <property type="entry name" value="KRP"/>
</dbReference>
<gene>
    <name evidence="7" type="ORF">F3Y22_tig00111769pilonHSYRG00234</name>
</gene>
<comment type="similarity">
    <text evidence="2">Belongs to the CDI family. ICK/KRP subfamily.</text>
</comment>
<dbReference type="AlphaFoldDB" id="A0A6A2XDX0"/>
<evidence type="ECO:0000256" key="4">
    <source>
        <dbReference type="ARBA" id="ARBA00023306"/>
    </source>
</evidence>
<evidence type="ECO:0000313" key="7">
    <source>
        <dbReference type="EMBL" id="KAE8673991.1"/>
    </source>
</evidence>
<keyword evidence="4" id="KW-0131">Cell cycle</keyword>
<name>A0A6A2XDX0_HIBSY</name>